<dbReference type="AlphaFoldDB" id="A0A0G2F0U0"/>
<sequence>MVSGYTLETFTVTERVELPQSLTPTGTIVHYDTGYVTPGAVAVAPFFTFERTKGTAEDELEGAMNRCALNGAWCVRSLQLMYNKAYQGFMIPQLPTAFSCVIDNTLAIINYHWIDHGEEYYMANLRRFDFNEEGACSRFQAFVQAIERWALDKQLPRVKAGVEKLSFQLNTPPMTPDNSQAEPTIHYDRTGSESIFKALKTTFSNVPWRMEEDDRTPMPPSAMRSPLDTRTRTSIFDFSYDDVSQRASVAHYSSPRGHRRTESNLSDGSTVTSPLSPASFKRPHLGHSSRPSVPVIRLPASPKDRQTSPSSPAPPQWQQQLMSLSQEVQSLRKELQELKMSYPASPGVVSSAVGEHNHGEVGLAPIPEEIPSPANDMVVTVSTLPVSPSKRELTLTVTEISAETPSEDNFKHGSKHSRSSSSTVTPNTPVVEHDRGVLDNFIQRVRTKLSELSFWQIATSVYLTVLLGKLLVSAQHRDAVGCLVVP</sequence>
<comment type="caution">
    <text evidence="3">The sequence shown here is derived from an EMBL/GenBank/DDBJ whole genome shotgun (WGS) entry which is preliminary data.</text>
</comment>
<name>A0A0G2F0U0_PHACM</name>
<evidence type="ECO:0000259" key="2">
    <source>
        <dbReference type="Pfam" id="PF25545"/>
    </source>
</evidence>
<feature type="region of interest" description="Disordered" evidence="1">
    <location>
        <begin position="210"/>
        <end position="229"/>
    </location>
</feature>
<feature type="region of interest" description="Disordered" evidence="1">
    <location>
        <begin position="249"/>
        <end position="318"/>
    </location>
</feature>
<feature type="compositionally biased region" description="Polar residues" evidence="1">
    <location>
        <begin position="263"/>
        <end position="276"/>
    </location>
</feature>
<evidence type="ECO:0000313" key="3">
    <source>
        <dbReference type="EMBL" id="KKY27964.1"/>
    </source>
</evidence>
<dbReference type="EMBL" id="LCWF01000019">
    <property type="protein sequence ID" value="KKY27964.1"/>
    <property type="molecule type" value="Genomic_DNA"/>
</dbReference>
<accession>A0A0G2F0U0</accession>
<keyword evidence="4" id="KW-1185">Reference proteome</keyword>
<dbReference type="Proteomes" id="UP000053317">
    <property type="component" value="Unassembled WGS sequence"/>
</dbReference>
<feature type="region of interest" description="Disordered" evidence="1">
    <location>
        <begin position="402"/>
        <end position="430"/>
    </location>
</feature>
<reference evidence="3 4" key="1">
    <citation type="submission" date="2015-05" db="EMBL/GenBank/DDBJ databases">
        <title>Distinctive expansion of gene families associated with plant cell wall degradation and secondary metabolism in the genomes of grapevine trunk pathogens.</title>
        <authorList>
            <person name="Lawrence D.P."/>
            <person name="Travadon R."/>
            <person name="Rolshausen P.E."/>
            <person name="Baumgartner K."/>
        </authorList>
    </citation>
    <scope>NUCLEOTIDE SEQUENCE [LARGE SCALE GENOMIC DNA]</scope>
    <source>
        <strain evidence="3">UCRPC4</strain>
    </source>
</reference>
<reference evidence="3 4" key="2">
    <citation type="submission" date="2015-05" db="EMBL/GenBank/DDBJ databases">
        <authorList>
            <person name="Morales-Cruz A."/>
            <person name="Amrine K.C."/>
            <person name="Cantu D."/>
        </authorList>
    </citation>
    <scope>NUCLEOTIDE SEQUENCE [LARGE SCALE GENOMIC DNA]</scope>
    <source>
        <strain evidence="3">UCRPC4</strain>
    </source>
</reference>
<proteinExistence type="predicted"/>
<evidence type="ECO:0000256" key="1">
    <source>
        <dbReference type="SAM" id="MobiDB-lite"/>
    </source>
</evidence>
<dbReference type="PANTHER" id="PTHR42470:SF1">
    <property type="entry name" value="VAST DOMAIN-CONTAINING PROTEIN"/>
    <property type="match status" value="1"/>
</dbReference>
<gene>
    <name evidence="3" type="ORF">UCRPC4_g00809</name>
</gene>
<dbReference type="PANTHER" id="PTHR42470">
    <property type="entry name" value="VAST DOMAIN-CONTAINING PROTEIN"/>
    <property type="match status" value="1"/>
</dbReference>
<protein>
    <recommendedName>
        <fullName evidence="2">DUF7924 domain-containing protein</fullName>
    </recommendedName>
</protein>
<dbReference type="OrthoDB" id="4136440at2759"/>
<organism evidence="3 4">
    <name type="scientific">Phaeomoniella chlamydospora</name>
    <name type="common">Phaeoacremonium chlamydosporum</name>
    <dbReference type="NCBI Taxonomy" id="158046"/>
    <lineage>
        <taxon>Eukaryota</taxon>
        <taxon>Fungi</taxon>
        <taxon>Dikarya</taxon>
        <taxon>Ascomycota</taxon>
        <taxon>Pezizomycotina</taxon>
        <taxon>Eurotiomycetes</taxon>
        <taxon>Chaetothyriomycetidae</taxon>
        <taxon>Phaeomoniellales</taxon>
        <taxon>Phaeomoniellaceae</taxon>
        <taxon>Phaeomoniella</taxon>
    </lineage>
</organism>
<feature type="domain" description="DUF7924" evidence="2">
    <location>
        <begin position="3"/>
        <end position="160"/>
    </location>
</feature>
<dbReference type="Pfam" id="PF25545">
    <property type="entry name" value="DUF7924"/>
    <property type="match status" value="1"/>
</dbReference>
<evidence type="ECO:0000313" key="4">
    <source>
        <dbReference type="Proteomes" id="UP000053317"/>
    </source>
</evidence>
<dbReference type="InterPro" id="IPR057684">
    <property type="entry name" value="DUF7924"/>
</dbReference>